<keyword evidence="2" id="KW-1185">Reference proteome</keyword>
<dbReference type="AlphaFoldDB" id="A0AAQ3N351"/>
<dbReference type="Proteomes" id="UP001374535">
    <property type="component" value="Chromosome 7"/>
</dbReference>
<reference evidence="1 2" key="1">
    <citation type="journal article" date="2023" name="Life. Sci Alliance">
        <title>Evolutionary insights into 3D genome organization and epigenetic landscape of Vigna mungo.</title>
        <authorList>
            <person name="Junaid A."/>
            <person name="Singh B."/>
            <person name="Bhatia S."/>
        </authorList>
    </citation>
    <scope>NUCLEOTIDE SEQUENCE [LARGE SCALE GENOMIC DNA]</scope>
    <source>
        <strain evidence="1">Urdbean</strain>
    </source>
</reference>
<accession>A0AAQ3N351</accession>
<gene>
    <name evidence="1" type="ORF">V8G54_022617</name>
</gene>
<organism evidence="1 2">
    <name type="scientific">Vigna mungo</name>
    <name type="common">Black gram</name>
    <name type="synonym">Phaseolus mungo</name>
    <dbReference type="NCBI Taxonomy" id="3915"/>
    <lineage>
        <taxon>Eukaryota</taxon>
        <taxon>Viridiplantae</taxon>
        <taxon>Streptophyta</taxon>
        <taxon>Embryophyta</taxon>
        <taxon>Tracheophyta</taxon>
        <taxon>Spermatophyta</taxon>
        <taxon>Magnoliopsida</taxon>
        <taxon>eudicotyledons</taxon>
        <taxon>Gunneridae</taxon>
        <taxon>Pentapetalae</taxon>
        <taxon>rosids</taxon>
        <taxon>fabids</taxon>
        <taxon>Fabales</taxon>
        <taxon>Fabaceae</taxon>
        <taxon>Papilionoideae</taxon>
        <taxon>50 kb inversion clade</taxon>
        <taxon>NPAAA clade</taxon>
        <taxon>indigoferoid/millettioid clade</taxon>
        <taxon>Phaseoleae</taxon>
        <taxon>Vigna</taxon>
    </lineage>
</organism>
<evidence type="ECO:0000313" key="2">
    <source>
        <dbReference type="Proteomes" id="UP001374535"/>
    </source>
</evidence>
<evidence type="ECO:0000313" key="1">
    <source>
        <dbReference type="EMBL" id="WVZ01811.1"/>
    </source>
</evidence>
<name>A0AAQ3N351_VIGMU</name>
<protein>
    <submittedName>
        <fullName evidence="1">Uncharacterized protein</fullName>
    </submittedName>
</protein>
<dbReference type="EMBL" id="CP144694">
    <property type="protein sequence ID" value="WVZ01811.1"/>
    <property type="molecule type" value="Genomic_DNA"/>
</dbReference>
<proteinExistence type="predicted"/>
<sequence>MSKAYVWYTFSHGLLSIFNVKQEPYLIHPIIIFKRGIVLCNSVNRSMISTLALLNCSTPLGSSNTSLQGCSLLPNFRIFNKSTKLSNCYIHSLPSLNLKALCRGRVCLVLFRHIEAHNK</sequence>